<evidence type="ECO:0000256" key="1">
    <source>
        <dbReference type="ARBA" id="ARBA00022842"/>
    </source>
</evidence>
<dbReference type="CDD" id="cd04182">
    <property type="entry name" value="GT_2_like_f"/>
    <property type="match status" value="1"/>
</dbReference>
<dbReference type="EMBL" id="JBHTND010000001">
    <property type="protein sequence ID" value="MFD1300121.1"/>
    <property type="molecule type" value="Genomic_DNA"/>
</dbReference>
<dbReference type="Pfam" id="PF12804">
    <property type="entry name" value="NTP_transf_3"/>
    <property type="match status" value="1"/>
</dbReference>
<evidence type="ECO:0000259" key="2">
    <source>
        <dbReference type="Pfam" id="PF12804"/>
    </source>
</evidence>
<dbReference type="PANTHER" id="PTHR43777">
    <property type="entry name" value="MOLYBDENUM COFACTOR CYTIDYLYLTRANSFERASE"/>
    <property type="match status" value="1"/>
</dbReference>
<evidence type="ECO:0000313" key="3">
    <source>
        <dbReference type="EMBL" id="MFD1300121.1"/>
    </source>
</evidence>
<keyword evidence="1" id="KW-0460">Magnesium</keyword>
<dbReference type="Proteomes" id="UP001597176">
    <property type="component" value="Unassembled WGS sequence"/>
</dbReference>
<protein>
    <submittedName>
        <fullName evidence="3">Nucleotidyltransferase family protein</fullName>
    </submittedName>
</protein>
<comment type="caution">
    <text evidence="3">The sequence shown here is derived from an EMBL/GenBank/DDBJ whole genome shotgun (WGS) entry which is preliminary data.</text>
</comment>
<accession>A0ABW3WUC3</accession>
<dbReference type="InterPro" id="IPR029044">
    <property type="entry name" value="Nucleotide-diphossugar_trans"/>
</dbReference>
<dbReference type="PANTHER" id="PTHR43777:SF1">
    <property type="entry name" value="MOLYBDENUM COFACTOR CYTIDYLYLTRANSFERASE"/>
    <property type="match status" value="1"/>
</dbReference>
<feature type="domain" description="MobA-like NTP transferase" evidence="2">
    <location>
        <begin position="8"/>
        <end position="169"/>
    </location>
</feature>
<gene>
    <name evidence="3" type="ORF">ACFQ4G_00780</name>
</gene>
<reference evidence="4" key="1">
    <citation type="journal article" date="2019" name="Int. J. Syst. Evol. Microbiol.">
        <title>The Global Catalogue of Microorganisms (GCM) 10K type strain sequencing project: providing services to taxonomists for standard genome sequencing and annotation.</title>
        <authorList>
            <consortium name="The Broad Institute Genomics Platform"/>
            <consortium name="The Broad Institute Genome Sequencing Center for Infectious Disease"/>
            <person name="Wu L."/>
            <person name="Ma J."/>
        </authorList>
    </citation>
    <scope>NUCLEOTIDE SEQUENCE [LARGE SCALE GENOMIC DNA]</scope>
    <source>
        <strain evidence="4">CCUG 56108</strain>
    </source>
</reference>
<dbReference type="SUPFAM" id="SSF53448">
    <property type="entry name" value="Nucleotide-diphospho-sugar transferases"/>
    <property type="match status" value="1"/>
</dbReference>
<keyword evidence="4" id="KW-1185">Reference proteome</keyword>
<dbReference type="RefSeq" id="WP_238207028.1">
    <property type="nucleotide sequence ID" value="NZ_JBHTND010000001.1"/>
</dbReference>
<evidence type="ECO:0000313" key="4">
    <source>
        <dbReference type="Proteomes" id="UP001597176"/>
    </source>
</evidence>
<sequence length="197" mass="20415">MPDTIGIVLLAAGRGTRFGAAPKMLGSLDAKPLVRHAAEAAVDAGIGPIVVVLGAYGEAVRQALSGLHLGVIDNPNYAEGLSTSLRCGLDAVSETKGIIVMLGDMPRIRPAHLAHLAYTFLAFDPAPPAIVPIHGGRRGNPVLLNHRLLAPDLASLKGDQGAGRILAARTDIVELEMDAAVIFDIDTPSALKDAARS</sequence>
<dbReference type="Gene3D" id="3.90.550.10">
    <property type="entry name" value="Spore Coat Polysaccharide Biosynthesis Protein SpsA, Chain A"/>
    <property type="match status" value="1"/>
</dbReference>
<proteinExistence type="predicted"/>
<dbReference type="InterPro" id="IPR025877">
    <property type="entry name" value="MobA-like_NTP_Trfase"/>
</dbReference>
<name>A0ABW3WUC3_9HYPH</name>
<organism evidence="3 4">
    <name type="scientific">Methylobacterium marchantiae</name>
    <dbReference type="NCBI Taxonomy" id="600331"/>
    <lineage>
        <taxon>Bacteria</taxon>
        <taxon>Pseudomonadati</taxon>
        <taxon>Pseudomonadota</taxon>
        <taxon>Alphaproteobacteria</taxon>
        <taxon>Hyphomicrobiales</taxon>
        <taxon>Methylobacteriaceae</taxon>
        <taxon>Methylobacterium</taxon>
    </lineage>
</organism>